<reference evidence="1" key="1">
    <citation type="submission" date="2021-02" db="EMBL/GenBank/DDBJ databases">
        <authorList>
            <person name="Nowell W R."/>
        </authorList>
    </citation>
    <scope>NUCLEOTIDE SEQUENCE</scope>
</reference>
<sequence>MDRKFVAQITYELNGYLEAMEKTKLRDGIKCVLRMSRYGNQFLQ</sequence>
<dbReference type="Proteomes" id="UP000681967">
    <property type="component" value="Unassembled WGS sequence"/>
</dbReference>
<evidence type="ECO:0000313" key="2">
    <source>
        <dbReference type="EMBL" id="CAF4824514.1"/>
    </source>
</evidence>
<dbReference type="Proteomes" id="UP000681720">
    <property type="component" value="Unassembled WGS sequence"/>
</dbReference>
<accession>A0A8S3AJ52</accession>
<proteinExistence type="predicted"/>
<dbReference type="EMBL" id="CAJOBJ010155425">
    <property type="protein sequence ID" value="CAF4824514.1"/>
    <property type="molecule type" value="Genomic_DNA"/>
</dbReference>
<evidence type="ECO:0000313" key="3">
    <source>
        <dbReference type="Proteomes" id="UP000681967"/>
    </source>
</evidence>
<comment type="caution">
    <text evidence="1">The sequence shown here is derived from an EMBL/GenBank/DDBJ whole genome shotgun (WGS) entry which is preliminary data.</text>
</comment>
<organism evidence="1 3">
    <name type="scientific">Rotaria magnacalcarata</name>
    <dbReference type="NCBI Taxonomy" id="392030"/>
    <lineage>
        <taxon>Eukaryota</taxon>
        <taxon>Metazoa</taxon>
        <taxon>Spiralia</taxon>
        <taxon>Gnathifera</taxon>
        <taxon>Rotifera</taxon>
        <taxon>Eurotatoria</taxon>
        <taxon>Bdelloidea</taxon>
        <taxon>Philodinida</taxon>
        <taxon>Philodinidae</taxon>
        <taxon>Rotaria</taxon>
    </lineage>
</organism>
<dbReference type="EMBL" id="CAJOBH010116126">
    <property type="protein sequence ID" value="CAF4686705.1"/>
    <property type="molecule type" value="Genomic_DNA"/>
</dbReference>
<gene>
    <name evidence="1" type="ORF">BYL167_LOCUS43549</name>
    <name evidence="2" type="ORF">GIL414_LOCUS48169</name>
</gene>
<evidence type="ECO:0000313" key="1">
    <source>
        <dbReference type="EMBL" id="CAF4686705.1"/>
    </source>
</evidence>
<protein>
    <submittedName>
        <fullName evidence="1">Uncharacterized protein</fullName>
    </submittedName>
</protein>
<feature type="non-terminal residue" evidence="1">
    <location>
        <position position="1"/>
    </location>
</feature>
<dbReference type="AlphaFoldDB" id="A0A8S3AJ52"/>
<name>A0A8S3AJ52_9BILA</name>